<proteinExistence type="predicted"/>
<dbReference type="Proteomes" id="UP000724874">
    <property type="component" value="Unassembled WGS sequence"/>
</dbReference>
<comment type="caution">
    <text evidence="2">The sequence shown here is derived from an EMBL/GenBank/DDBJ whole genome shotgun (WGS) entry which is preliminary data.</text>
</comment>
<dbReference type="InterPro" id="IPR026960">
    <property type="entry name" value="RVT-Znf"/>
</dbReference>
<accession>A0A9P5TGB9</accession>
<keyword evidence="3" id="KW-1185">Reference proteome</keyword>
<dbReference type="AlphaFoldDB" id="A0A9P5TGB9"/>
<dbReference type="EMBL" id="JADNYJ010000310">
    <property type="protein sequence ID" value="KAF8871382.1"/>
    <property type="molecule type" value="Genomic_DNA"/>
</dbReference>
<evidence type="ECO:0000313" key="2">
    <source>
        <dbReference type="EMBL" id="KAF8871382.1"/>
    </source>
</evidence>
<sequence>MQCIRYTSIPSIKRTERWQKEVTHQTGPTFRAIWLVDVTFAAGNLPQVVRKVGPVRCVGQRYLLRTGHAPLAKHLHRIGKVESPRCPCCRQEEETVHHYLIWCPAHREARCTMIREAGTAASSLTDLLLQCTLLPALFKFIAASGRLQSVFGQYKPVENMEEV</sequence>
<gene>
    <name evidence="2" type="ORF">CPB84DRAFT_791922</name>
</gene>
<organism evidence="2 3">
    <name type="scientific">Gymnopilus junonius</name>
    <name type="common">Spectacular rustgill mushroom</name>
    <name type="synonym">Gymnopilus spectabilis subsp. junonius</name>
    <dbReference type="NCBI Taxonomy" id="109634"/>
    <lineage>
        <taxon>Eukaryota</taxon>
        <taxon>Fungi</taxon>
        <taxon>Dikarya</taxon>
        <taxon>Basidiomycota</taxon>
        <taxon>Agaricomycotina</taxon>
        <taxon>Agaricomycetes</taxon>
        <taxon>Agaricomycetidae</taxon>
        <taxon>Agaricales</taxon>
        <taxon>Agaricineae</taxon>
        <taxon>Hymenogastraceae</taxon>
        <taxon>Gymnopilus</taxon>
    </lineage>
</organism>
<name>A0A9P5TGB9_GYMJU</name>
<reference evidence="2" key="1">
    <citation type="submission" date="2020-11" db="EMBL/GenBank/DDBJ databases">
        <authorList>
            <consortium name="DOE Joint Genome Institute"/>
            <person name="Ahrendt S."/>
            <person name="Riley R."/>
            <person name="Andreopoulos W."/>
            <person name="LaButti K."/>
            <person name="Pangilinan J."/>
            <person name="Ruiz-duenas F.J."/>
            <person name="Barrasa J.M."/>
            <person name="Sanchez-Garcia M."/>
            <person name="Camarero S."/>
            <person name="Miyauchi S."/>
            <person name="Serrano A."/>
            <person name="Linde D."/>
            <person name="Babiker R."/>
            <person name="Drula E."/>
            <person name="Ayuso-Fernandez I."/>
            <person name="Pacheco R."/>
            <person name="Padilla G."/>
            <person name="Ferreira P."/>
            <person name="Barriuso J."/>
            <person name="Kellner H."/>
            <person name="Castanera R."/>
            <person name="Alfaro M."/>
            <person name="Ramirez L."/>
            <person name="Pisabarro A.G."/>
            <person name="Kuo A."/>
            <person name="Tritt A."/>
            <person name="Lipzen A."/>
            <person name="He G."/>
            <person name="Yan M."/>
            <person name="Ng V."/>
            <person name="Cullen D."/>
            <person name="Martin F."/>
            <person name="Rosso M.-N."/>
            <person name="Henrissat B."/>
            <person name="Hibbett D."/>
            <person name="Martinez A.T."/>
            <person name="Grigoriev I.V."/>
        </authorList>
    </citation>
    <scope>NUCLEOTIDE SEQUENCE</scope>
    <source>
        <strain evidence="2">AH 44721</strain>
    </source>
</reference>
<protein>
    <recommendedName>
        <fullName evidence="1">Reverse transcriptase zinc-binding domain-containing protein</fullName>
    </recommendedName>
</protein>
<evidence type="ECO:0000313" key="3">
    <source>
        <dbReference type="Proteomes" id="UP000724874"/>
    </source>
</evidence>
<feature type="domain" description="Reverse transcriptase zinc-binding" evidence="1">
    <location>
        <begin position="54"/>
        <end position="107"/>
    </location>
</feature>
<dbReference type="OrthoDB" id="3267074at2759"/>
<evidence type="ECO:0000259" key="1">
    <source>
        <dbReference type="Pfam" id="PF13966"/>
    </source>
</evidence>
<dbReference type="Pfam" id="PF13966">
    <property type="entry name" value="zf-RVT"/>
    <property type="match status" value="1"/>
</dbReference>